<dbReference type="AlphaFoldDB" id="A0A1M4N1L8"/>
<gene>
    <name evidence="1" type="ORF">KARMA_2937</name>
</gene>
<organism evidence="1 2">
    <name type="scientific">Donghicola eburneus</name>
    <dbReference type="NCBI Taxonomy" id="393278"/>
    <lineage>
        <taxon>Bacteria</taxon>
        <taxon>Pseudomonadati</taxon>
        <taxon>Pseudomonadota</taxon>
        <taxon>Alphaproteobacteria</taxon>
        <taxon>Rhodobacterales</taxon>
        <taxon>Roseobacteraceae</taxon>
        <taxon>Donghicola</taxon>
    </lineage>
</organism>
<sequence>MARINTPLVFALEHRMSGNFHPILKDADIPRMVLDFQRAPACRIRYAVKVAIDRDHAVLADPALHTEHSIIRQGR</sequence>
<proteinExistence type="predicted"/>
<evidence type="ECO:0000313" key="2">
    <source>
        <dbReference type="Proteomes" id="UP000184085"/>
    </source>
</evidence>
<reference evidence="2" key="1">
    <citation type="submission" date="2016-09" db="EMBL/GenBank/DDBJ databases">
        <authorList>
            <person name="Wibberg D."/>
        </authorList>
    </citation>
    <scope>NUCLEOTIDE SEQUENCE [LARGE SCALE GENOMIC DNA]</scope>
</reference>
<keyword evidence="2" id="KW-1185">Reference proteome</keyword>
<accession>A0A1M4N1L8</accession>
<protein>
    <submittedName>
        <fullName evidence="1">Uncharacterized protein</fullName>
    </submittedName>
</protein>
<dbReference type="EMBL" id="FMJB01000058">
    <property type="protein sequence ID" value="SCM68711.1"/>
    <property type="molecule type" value="Genomic_DNA"/>
</dbReference>
<name>A0A1M4N1L8_9RHOB</name>
<evidence type="ECO:0000313" key="1">
    <source>
        <dbReference type="EMBL" id="SCM68711.1"/>
    </source>
</evidence>
<dbReference type="Proteomes" id="UP000184085">
    <property type="component" value="Unassembled WGS sequence"/>
</dbReference>